<name>A0A917V367_9HYPH</name>
<feature type="domain" description="Porphobilinogen deaminase C-terminal" evidence="10">
    <location>
        <begin position="241"/>
        <end position="307"/>
    </location>
</feature>
<dbReference type="FunFam" id="3.40.190.10:FF:000005">
    <property type="entry name" value="Porphobilinogen deaminase"/>
    <property type="match status" value="1"/>
</dbReference>
<comment type="pathway">
    <text evidence="2">Porphyrin-containing compound metabolism; protoporphyrin-IX biosynthesis; coproporphyrinogen-III from 5-aminolevulinate: step 2/4.</text>
</comment>
<sequence length="317" mass="32902">MASGAARENGSAFVIGTRGSPLALAQAHETQRRLSEALGIAPERFALDVIKTSGDMIQDRALSEAGGKGLFTKEIDQAQLEGRVDITVHSGKDLPNDLPDGLVIAGFLPREDVRDALICKGGPEGPTSFADLAPGTIVGTASLRRQAMVRRLRPDLEVALLRGNVGTRLSKIEAGEYGATLLAMAGLNRLGLAHHASAALDIDDFLPAVAQGAIAIVVREADALAREAATAICDEETGIRLAAERAFLAVLDGSCRTPIAGHARIVGDRVHLKGLVLRPDGSEVVEGEGEAPLADAARLGAEVGADVKARLPAGIFG</sequence>
<dbReference type="SUPFAM" id="SSF53850">
    <property type="entry name" value="Periplasmic binding protein-like II"/>
    <property type="match status" value="1"/>
</dbReference>
<dbReference type="Proteomes" id="UP000600449">
    <property type="component" value="Unassembled WGS sequence"/>
</dbReference>
<evidence type="ECO:0000256" key="2">
    <source>
        <dbReference type="ARBA" id="ARBA00004735"/>
    </source>
</evidence>
<evidence type="ECO:0000256" key="7">
    <source>
        <dbReference type="ARBA" id="ARBA00048169"/>
    </source>
</evidence>
<keyword evidence="12" id="KW-1185">Reference proteome</keyword>
<dbReference type="PIRSF" id="PIRSF001438">
    <property type="entry name" value="4pyrrol_synth_OHMeBilane_synth"/>
    <property type="match status" value="1"/>
</dbReference>
<dbReference type="Pfam" id="PF03900">
    <property type="entry name" value="Porphobil_deamC"/>
    <property type="match status" value="1"/>
</dbReference>
<evidence type="ECO:0000259" key="9">
    <source>
        <dbReference type="Pfam" id="PF01379"/>
    </source>
</evidence>
<dbReference type="GO" id="GO:0004418">
    <property type="term" value="F:hydroxymethylbilane synthase activity"/>
    <property type="evidence" value="ECO:0007669"/>
    <property type="project" value="UniProtKB-UniRule"/>
</dbReference>
<dbReference type="Gene3D" id="3.30.160.40">
    <property type="entry name" value="Porphobilinogen deaminase, C-terminal domain"/>
    <property type="match status" value="1"/>
</dbReference>
<proteinExistence type="inferred from homology"/>
<feature type="modified residue" description="S-(dipyrrolylmethanemethyl)cysteine" evidence="8">
    <location>
        <position position="255"/>
    </location>
</feature>
<dbReference type="GO" id="GO:0006782">
    <property type="term" value="P:protoporphyrinogen IX biosynthetic process"/>
    <property type="evidence" value="ECO:0007669"/>
    <property type="project" value="UniProtKB-UniRule"/>
</dbReference>
<comment type="cofactor">
    <cofactor evidence="8">
        <name>dipyrromethane</name>
        <dbReference type="ChEBI" id="CHEBI:60342"/>
    </cofactor>
    <text evidence="8">Binds 1 dipyrromethane group covalently.</text>
</comment>
<evidence type="ECO:0000259" key="10">
    <source>
        <dbReference type="Pfam" id="PF03900"/>
    </source>
</evidence>
<dbReference type="SUPFAM" id="SSF54782">
    <property type="entry name" value="Porphobilinogen deaminase (hydroxymethylbilane synthase), C-terminal domain"/>
    <property type="match status" value="1"/>
</dbReference>
<evidence type="ECO:0000256" key="3">
    <source>
        <dbReference type="ARBA" id="ARBA00005638"/>
    </source>
</evidence>
<accession>A0A917V367</accession>
<dbReference type="PANTHER" id="PTHR11557">
    <property type="entry name" value="PORPHOBILINOGEN DEAMINASE"/>
    <property type="match status" value="1"/>
</dbReference>
<dbReference type="Pfam" id="PF01379">
    <property type="entry name" value="Porphobil_deam"/>
    <property type="match status" value="1"/>
</dbReference>
<comment type="caution">
    <text evidence="11">The sequence shown here is derived from an EMBL/GenBank/DDBJ whole genome shotgun (WGS) entry which is preliminary data.</text>
</comment>
<dbReference type="PRINTS" id="PR00151">
    <property type="entry name" value="PORPHBDMNASE"/>
</dbReference>
<dbReference type="AlphaFoldDB" id="A0A917V367"/>
<dbReference type="InterPro" id="IPR000860">
    <property type="entry name" value="HemC"/>
</dbReference>
<evidence type="ECO:0000256" key="8">
    <source>
        <dbReference type="HAMAP-Rule" id="MF_00260"/>
    </source>
</evidence>
<evidence type="ECO:0000256" key="5">
    <source>
        <dbReference type="ARBA" id="ARBA00022679"/>
    </source>
</evidence>
<evidence type="ECO:0000256" key="6">
    <source>
        <dbReference type="ARBA" id="ARBA00023244"/>
    </source>
</evidence>
<evidence type="ECO:0000313" key="11">
    <source>
        <dbReference type="EMBL" id="GGK28595.1"/>
    </source>
</evidence>
<gene>
    <name evidence="8 11" type="primary">hemC</name>
    <name evidence="11" type="ORF">GCM10011322_13800</name>
</gene>
<comment type="function">
    <text evidence="1 8">Tetrapolymerization of the monopyrrole PBG into the hydroxymethylbilane pre-uroporphyrinogen in several discrete steps.</text>
</comment>
<dbReference type="EC" id="2.5.1.61" evidence="8"/>
<dbReference type="InterPro" id="IPR022417">
    <property type="entry name" value="Porphobilin_deaminase_N"/>
</dbReference>
<protein>
    <recommendedName>
        <fullName evidence="8">Porphobilinogen deaminase</fullName>
        <shortName evidence="8">PBG</shortName>
        <ecNumber evidence="8">2.5.1.61</ecNumber>
    </recommendedName>
    <alternativeName>
        <fullName evidence="8">Hydroxymethylbilane synthase</fullName>
        <shortName evidence="8">HMBS</shortName>
    </alternativeName>
    <alternativeName>
        <fullName evidence="8">Pre-uroporphyrinogen synthase</fullName>
    </alternativeName>
</protein>
<keyword evidence="6 8" id="KW-0627">Porphyrin biosynthesis</keyword>
<comment type="similarity">
    <text evidence="3 8">Belongs to the HMBS family.</text>
</comment>
<comment type="catalytic activity">
    <reaction evidence="7 8">
        <text>4 porphobilinogen + H2O = hydroxymethylbilane + 4 NH4(+)</text>
        <dbReference type="Rhea" id="RHEA:13185"/>
        <dbReference type="ChEBI" id="CHEBI:15377"/>
        <dbReference type="ChEBI" id="CHEBI:28938"/>
        <dbReference type="ChEBI" id="CHEBI:57845"/>
        <dbReference type="ChEBI" id="CHEBI:58126"/>
        <dbReference type="EC" id="2.5.1.61"/>
    </reaction>
</comment>
<dbReference type="InterPro" id="IPR022419">
    <property type="entry name" value="Porphobilin_deaminase_cofac_BS"/>
</dbReference>
<dbReference type="RefSeq" id="WP_188911064.1">
    <property type="nucleotide sequence ID" value="NZ_BMMF01000004.1"/>
</dbReference>
<evidence type="ECO:0000256" key="1">
    <source>
        <dbReference type="ARBA" id="ARBA00002869"/>
    </source>
</evidence>
<dbReference type="GO" id="GO:0005737">
    <property type="term" value="C:cytoplasm"/>
    <property type="evidence" value="ECO:0007669"/>
    <property type="project" value="UniProtKB-UniRule"/>
</dbReference>
<keyword evidence="5 8" id="KW-0808">Transferase</keyword>
<evidence type="ECO:0000313" key="12">
    <source>
        <dbReference type="Proteomes" id="UP000600449"/>
    </source>
</evidence>
<reference evidence="11 12" key="1">
    <citation type="journal article" date="2014" name="Int. J. Syst. Evol. Microbiol.">
        <title>Complete genome sequence of Corynebacterium casei LMG S-19264T (=DSM 44701T), isolated from a smear-ripened cheese.</title>
        <authorList>
            <consortium name="US DOE Joint Genome Institute (JGI-PGF)"/>
            <person name="Walter F."/>
            <person name="Albersmeier A."/>
            <person name="Kalinowski J."/>
            <person name="Ruckert C."/>
        </authorList>
    </citation>
    <scope>NUCLEOTIDE SEQUENCE [LARGE SCALE GENOMIC DNA]</scope>
    <source>
        <strain evidence="11 12">CGMCC 1.9161</strain>
    </source>
</reference>
<organism evidence="11 12">
    <name type="scientific">Salinarimonas ramus</name>
    <dbReference type="NCBI Taxonomy" id="690164"/>
    <lineage>
        <taxon>Bacteria</taxon>
        <taxon>Pseudomonadati</taxon>
        <taxon>Pseudomonadota</taxon>
        <taxon>Alphaproteobacteria</taxon>
        <taxon>Hyphomicrobiales</taxon>
        <taxon>Salinarimonadaceae</taxon>
        <taxon>Salinarimonas</taxon>
    </lineage>
</organism>
<dbReference type="EMBL" id="BMMF01000004">
    <property type="protein sequence ID" value="GGK28595.1"/>
    <property type="molecule type" value="Genomic_DNA"/>
</dbReference>
<dbReference type="InterPro" id="IPR022418">
    <property type="entry name" value="Porphobilinogen_deaminase_C"/>
</dbReference>
<dbReference type="Gene3D" id="3.40.190.10">
    <property type="entry name" value="Periplasmic binding protein-like II"/>
    <property type="match status" value="2"/>
</dbReference>
<dbReference type="HAMAP" id="MF_00260">
    <property type="entry name" value="Porphobil_deam"/>
    <property type="match status" value="1"/>
</dbReference>
<dbReference type="PROSITE" id="PS00533">
    <property type="entry name" value="PORPHOBILINOGEN_DEAM"/>
    <property type="match status" value="1"/>
</dbReference>
<dbReference type="PANTHER" id="PTHR11557:SF0">
    <property type="entry name" value="PORPHOBILINOGEN DEAMINASE"/>
    <property type="match status" value="1"/>
</dbReference>
<evidence type="ECO:0000256" key="4">
    <source>
        <dbReference type="ARBA" id="ARBA00011245"/>
    </source>
</evidence>
<comment type="miscellaneous">
    <text evidence="8">The porphobilinogen subunits are added to the dipyrromethane group.</text>
</comment>
<comment type="subunit">
    <text evidence="4 8">Monomer.</text>
</comment>
<dbReference type="NCBIfam" id="TIGR00212">
    <property type="entry name" value="hemC"/>
    <property type="match status" value="1"/>
</dbReference>
<dbReference type="InterPro" id="IPR036803">
    <property type="entry name" value="Porphobilinogen_deaminase_C_sf"/>
</dbReference>
<feature type="domain" description="Porphobilinogen deaminase N-terminal" evidence="9">
    <location>
        <begin position="14"/>
        <end position="224"/>
    </location>
</feature>